<dbReference type="InterPro" id="IPR001296">
    <property type="entry name" value="Glyco_trans_1"/>
</dbReference>
<evidence type="ECO:0000259" key="1">
    <source>
        <dbReference type="Pfam" id="PF00534"/>
    </source>
</evidence>
<dbReference type="PANTHER" id="PTHR12526:SF630">
    <property type="entry name" value="GLYCOSYLTRANSFERASE"/>
    <property type="match status" value="1"/>
</dbReference>
<dbReference type="InterPro" id="IPR028098">
    <property type="entry name" value="Glyco_trans_4-like_N"/>
</dbReference>
<dbReference type="SUPFAM" id="SSF53756">
    <property type="entry name" value="UDP-Glycosyltransferase/glycogen phosphorylase"/>
    <property type="match status" value="1"/>
</dbReference>
<name>A0A927ZVK4_SELRU</name>
<evidence type="ECO:0000259" key="2">
    <source>
        <dbReference type="Pfam" id="PF13439"/>
    </source>
</evidence>
<dbReference type="CDD" id="cd03801">
    <property type="entry name" value="GT4_PimA-like"/>
    <property type="match status" value="1"/>
</dbReference>
<feature type="domain" description="Glycosyl transferase family 1" evidence="1">
    <location>
        <begin position="175"/>
        <end position="332"/>
    </location>
</feature>
<dbReference type="Proteomes" id="UP000772151">
    <property type="component" value="Unassembled WGS sequence"/>
</dbReference>
<sequence length="364" mass="41746">MNVLHIISAKTWGGGETAALTMCKTLQESGYGVYIVLDGNNTLLKEKFAGVGCIKCIRMRWTESLSCIIELRRFIKENEIKAVHTHTGRVIPMVLIAILGLDVKCIAYRHNVIQNKKDIIHRMIYKNISAFVCVSNCVRKSQEKDMPQWMRNKIYVVHNGVDIHDEYFSECMSIKKRKDKFTIGYAGRIVENKGLLWLVKAFCKMDNDSVLKIAGDDSTEYAARIKSYLKQRKCERVEWLGYIGNMKEFYKQIDTMVCPSIVAEAFGLSICEAMYYGIPVIASNNGAQGEIIEDEVDGFLVDSGDIDEIANKLCYLKDNYEIRVELGKNAHNKIKRNFTTEMWIKKMQVVYDEIFDERKGVYNV</sequence>
<dbReference type="GO" id="GO:0016757">
    <property type="term" value="F:glycosyltransferase activity"/>
    <property type="evidence" value="ECO:0007669"/>
    <property type="project" value="InterPro"/>
</dbReference>
<reference evidence="3" key="1">
    <citation type="submission" date="2019-04" db="EMBL/GenBank/DDBJ databases">
        <title>Evolution of Biomass-Degrading Anaerobic Consortia Revealed by Metagenomics.</title>
        <authorList>
            <person name="Peng X."/>
        </authorList>
    </citation>
    <scope>NUCLEOTIDE SEQUENCE</scope>
    <source>
        <strain evidence="3">SIG242</strain>
    </source>
</reference>
<protein>
    <submittedName>
        <fullName evidence="3">Glycosyltransferase family 4 protein</fullName>
    </submittedName>
</protein>
<dbReference type="Pfam" id="PF00534">
    <property type="entry name" value="Glycos_transf_1"/>
    <property type="match status" value="1"/>
</dbReference>
<evidence type="ECO:0000313" key="4">
    <source>
        <dbReference type="Proteomes" id="UP000772151"/>
    </source>
</evidence>
<dbReference type="RefSeq" id="WP_303669736.1">
    <property type="nucleotide sequence ID" value="NZ_SVCA01000008.1"/>
</dbReference>
<accession>A0A927ZVK4</accession>
<dbReference type="Pfam" id="PF13439">
    <property type="entry name" value="Glyco_transf_4"/>
    <property type="match status" value="1"/>
</dbReference>
<comment type="caution">
    <text evidence="3">The sequence shown here is derived from an EMBL/GenBank/DDBJ whole genome shotgun (WGS) entry which is preliminary data.</text>
</comment>
<evidence type="ECO:0000313" key="3">
    <source>
        <dbReference type="EMBL" id="MBE6085620.1"/>
    </source>
</evidence>
<dbReference type="AlphaFoldDB" id="A0A927ZVK4"/>
<feature type="domain" description="Glycosyltransferase subfamily 4-like N-terminal" evidence="2">
    <location>
        <begin position="12"/>
        <end position="163"/>
    </location>
</feature>
<gene>
    <name evidence="3" type="ORF">E7203_09280</name>
</gene>
<proteinExistence type="predicted"/>
<organism evidence="3 4">
    <name type="scientific">Selenomonas ruminantium</name>
    <dbReference type="NCBI Taxonomy" id="971"/>
    <lineage>
        <taxon>Bacteria</taxon>
        <taxon>Bacillati</taxon>
        <taxon>Bacillota</taxon>
        <taxon>Negativicutes</taxon>
        <taxon>Selenomonadales</taxon>
        <taxon>Selenomonadaceae</taxon>
        <taxon>Selenomonas</taxon>
    </lineage>
</organism>
<dbReference type="PANTHER" id="PTHR12526">
    <property type="entry name" value="GLYCOSYLTRANSFERASE"/>
    <property type="match status" value="1"/>
</dbReference>
<dbReference type="Gene3D" id="3.40.50.2000">
    <property type="entry name" value="Glycogen Phosphorylase B"/>
    <property type="match status" value="2"/>
</dbReference>
<dbReference type="EMBL" id="SVCA01000008">
    <property type="protein sequence ID" value="MBE6085620.1"/>
    <property type="molecule type" value="Genomic_DNA"/>
</dbReference>